<accession>A0AAW2ZKM2</accession>
<reference evidence="7 8" key="1">
    <citation type="submission" date="2024-03" db="EMBL/GenBank/DDBJ databases">
        <title>The Acrasis kona genome and developmental transcriptomes reveal deep origins of eukaryotic multicellular pathways.</title>
        <authorList>
            <person name="Sheikh S."/>
            <person name="Fu C.-J."/>
            <person name="Brown M.W."/>
            <person name="Baldauf S.L."/>
        </authorList>
    </citation>
    <scope>NUCLEOTIDE SEQUENCE [LARGE SCALE GENOMIC DNA]</scope>
    <source>
        <strain evidence="7 8">ATCC MYA-3509</strain>
    </source>
</reference>
<dbReference type="PANTHER" id="PTHR10961">
    <property type="entry name" value="PEROXISOMAL SARCOSINE OXIDASE"/>
    <property type="match status" value="1"/>
</dbReference>
<dbReference type="GO" id="GO:0008115">
    <property type="term" value="F:sarcosine oxidase activity"/>
    <property type="evidence" value="ECO:0007669"/>
    <property type="project" value="TreeGrafter"/>
</dbReference>
<comment type="similarity">
    <text evidence="2">Belongs to the MSOX/MTOX family.</text>
</comment>
<dbReference type="SUPFAM" id="SSF54373">
    <property type="entry name" value="FAD-linked reductases, C-terminal domain"/>
    <property type="match status" value="1"/>
</dbReference>
<name>A0AAW2ZKM2_9EUKA</name>
<dbReference type="NCBIfam" id="NF008425">
    <property type="entry name" value="PRK11259.1"/>
    <property type="match status" value="1"/>
</dbReference>
<dbReference type="InterPro" id="IPR006076">
    <property type="entry name" value="FAD-dep_OxRdtase"/>
</dbReference>
<sequence>MGSAACYHLAKPGTKVLGIEQFDIPHSKGSYGDTRIIRLAYFEHPSYVPLLRRSYENWTELEKESCEQLLVKTGGIDAGPIDGELFLGSKRSCIEHNIDYEVLNSEELSKRFPGFELPSNFHAIYQKDAGFLFAERCVVKYSEMAQKHGAVIKTHERMVEYNNLDNGHIQVITNKCTYQCKKLVLTVGAWSNKFIKFDLNGKEFEVGKPERQVIGWFEPKIPGLFHVDNKFPIFLIDTKVEHRDEEERISLYGFPVVNSEHIHYNGFKIGVYGHFNEEIDPDVRHNTMPAKRDEDLLRKYTSMYFPLATGKTNMMKECMFTNSYDEHFVIDFLPCNENIIIAGGFSGHGFKFCSVIGEILSNMVHDGTPGYDTSLFRISRFDKHK</sequence>
<dbReference type="AlphaFoldDB" id="A0AAW2ZKM2"/>
<dbReference type="SUPFAM" id="SSF51905">
    <property type="entry name" value="FAD/NAD(P)-binding domain"/>
    <property type="match status" value="1"/>
</dbReference>
<dbReference type="GO" id="GO:0050660">
    <property type="term" value="F:flavin adenine dinucleotide binding"/>
    <property type="evidence" value="ECO:0007669"/>
    <property type="project" value="InterPro"/>
</dbReference>
<organism evidence="7 8">
    <name type="scientific">Acrasis kona</name>
    <dbReference type="NCBI Taxonomy" id="1008807"/>
    <lineage>
        <taxon>Eukaryota</taxon>
        <taxon>Discoba</taxon>
        <taxon>Heterolobosea</taxon>
        <taxon>Tetramitia</taxon>
        <taxon>Eutetramitia</taxon>
        <taxon>Acrasidae</taxon>
        <taxon>Acrasis</taxon>
    </lineage>
</organism>
<dbReference type="EMBL" id="JAOPGA020001611">
    <property type="protein sequence ID" value="KAL0489883.1"/>
    <property type="molecule type" value="Genomic_DNA"/>
</dbReference>
<comment type="cofactor">
    <cofactor evidence="1">
        <name>FAD</name>
        <dbReference type="ChEBI" id="CHEBI:57692"/>
    </cofactor>
</comment>
<evidence type="ECO:0000256" key="2">
    <source>
        <dbReference type="ARBA" id="ARBA00010989"/>
    </source>
</evidence>
<evidence type="ECO:0000256" key="1">
    <source>
        <dbReference type="ARBA" id="ARBA00001974"/>
    </source>
</evidence>
<dbReference type="Pfam" id="PF01266">
    <property type="entry name" value="DAO"/>
    <property type="match status" value="1"/>
</dbReference>
<proteinExistence type="inferred from homology"/>
<evidence type="ECO:0000256" key="5">
    <source>
        <dbReference type="ARBA" id="ARBA00023002"/>
    </source>
</evidence>
<keyword evidence="5" id="KW-0560">Oxidoreductase</keyword>
<keyword evidence="4" id="KW-0274">FAD</keyword>
<dbReference type="PANTHER" id="PTHR10961:SF7">
    <property type="entry name" value="FAD DEPENDENT OXIDOREDUCTASE DOMAIN-CONTAINING PROTEIN"/>
    <property type="match status" value="1"/>
</dbReference>
<evidence type="ECO:0000256" key="3">
    <source>
        <dbReference type="ARBA" id="ARBA00022630"/>
    </source>
</evidence>
<dbReference type="Gene3D" id="3.30.9.10">
    <property type="entry name" value="D-Amino Acid Oxidase, subunit A, domain 2"/>
    <property type="match status" value="1"/>
</dbReference>
<dbReference type="InterPro" id="IPR036188">
    <property type="entry name" value="FAD/NAD-bd_sf"/>
</dbReference>
<gene>
    <name evidence="7" type="ORF">AKO1_006025</name>
</gene>
<evidence type="ECO:0000313" key="8">
    <source>
        <dbReference type="Proteomes" id="UP001431209"/>
    </source>
</evidence>
<comment type="caution">
    <text evidence="7">The sequence shown here is derived from an EMBL/GenBank/DDBJ whole genome shotgun (WGS) entry which is preliminary data.</text>
</comment>
<evidence type="ECO:0000256" key="4">
    <source>
        <dbReference type="ARBA" id="ARBA00022827"/>
    </source>
</evidence>
<keyword evidence="8" id="KW-1185">Reference proteome</keyword>
<protein>
    <submittedName>
        <fullName evidence="7">Sarcosine oxidase</fullName>
    </submittedName>
</protein>
<dbReference type="InterPro" id="IPR045170">
    <property type="entry name" value="MTOX"/>
</dbReference>
<dbReference type="Gene3D" id="3.50.50.60">
    <property type="entry name" value="FAD/NAD(P)-binding domain"/>
    <property type="match status" value="1"/>
</dbReference>
<evidence type="ECO:0000313" key="7">
    <source>
        <dbReference type="EMBL" id="KAL0489883.1"/>
    </source>
</evidence>
<keyword evidence="3" id="KW-0285">Flavoprotein</keyword>
<evidence type="ECO:0000259" key="6">
    <source>
        <dbReference type="Pfam" id="PF01266"/>
    </source>
</evidence>
<dbReference type="Proteomes" id="UP001431209">
    <property type="component" value="Unassembled WGS sequence"/>
</dbReference>
<feature type="domain" description="FAD dependent oxidoreductase" evidence="6">
    <location>
        <begin position="1"/>
        <end position="362"/>
    </location>
</feature>